<protein>
    <submittedName>
        <fullName evidence="3">Uncharacterized protein</fullName>
    </submittedName>
</protein>
<dbReference type="EMBL" id="CP000934">
    <property type="protein sequence ID" value="ACE86128.1"/>
    <property type="molecule type" value="Genomic_DNA"/>
</dbReference>
<feature type="compositionally biased region" description="Basic and acidic residues" evidence="1">
    <location>
        <begin position="267"/>
        <end position="288"/>
    </location>
</feature>
<keyword evidence="2" id="KW-1133">Transmembrane helix</keyword>
<dbReference type="eggNOG" id="ENOG5032DV0">
    <property type="taxonomic scope" value="Bacteria"/>
</dbReference>
<dbReference type="KEGG" id="cja:CJA_1531"/>
<proteinExistence type="predicted"/>
<dbReference type="AlphaFoldDB" id="B3PE27"/>
<evidence type="ECO:0000313" key="4">
    <source>
        <dbReference type="Proteomes" id="UP000001036"/>
    </source>
</evidence>
<feature type="transmembrane region" description="Helical" evidence="2">
    <location>
        <begin position="20"/>
        <end position="38"/>
    </location>
</feature>
<dbReference type="Proteomes" id="UP000001036">
    <property type="component" value="Chromosome"/>
</dbReference>
<name>B3PE27_CELJU</name>
<feature type="region of interest" description="Disordered" evidence="1">
    <location>
        <begin position="236"/>
        <end position="288"/>
    </location>
</feature>
<gene>
    <name evidence="3" type="ordered locus">CJA_1531</name>
</gene>
<evidence type="ECO:0000313" key="3">
    <source>
        <dbReference type="EMBL" id="ACE86128.1"/>
    </source>
</evidence>
<keyword evidence="4" id="KW-1185">Reference proteome</keyword>
<feature type="compositionally biased region" description="Low complexity" evidence="1">
    <location>
        <begin position="240"/>
        <end position="254"/>
    </location>
</feature>
<evidence type="ECO:0000256" key="1">
    <source>
        <dbReference type="SAM" id="MobiDB-lite"/>
    </source>
</evidence>
<organism evidence="3 4">
    <name type="scientific">Cellvibrio japonicus (strain Ueda107)</name>
    <name type="common">Pseudomonas fluorescens subsp. cellulosa</name>
    <dbReference type="NCBI Taxonomy" id="498211"/>
    <lineage>
        <taxon>Bacteria</taxon>
        <taxon>Pseudomonadati</taxon>
        <taxon>Pseudomonadota</taxon>
        <taxon>Gammaproteobacteria</taxon>
        <taxon>Cellvibrionales</taxon>
        <taxon>Cellvibrionaceae</taxon>
        <taxon>Cellvibrio</taxon>
    </lineage>
</organism>
<reference evidence="3 4" key="1">
    <citation type="journal article" date="2008" name="J. Bacteriol.">
        <title>Insights into plant cell wall degradation from the genome sequence of the soil bacterium Cellvibrio japonicus.</title>
        <authorList>
            <person name="Deboy R.T."/>
            <person name="Mongodin E.F."/>
            <person name="Fouts D.E."/>
            <person name="Tailford L.E."/>
            <person name="Khouri H."/>
            <person name="Emerson J.B."/>
            <person name="Mohamoud Y."/>
            <person name="Watkins K."/>
            <person name="Henrissat B."/>
            <person name="Gilbert H.J."/>
            <person name="Nelson K.E."/>
        </authorList>
    </citation>
    <scope>NUCLEOTIDE SEQUENCE [LARGE SCALE GENOMIC DNA]</scope>
    <source>
        <strain evidence="3 4">Ueda107</strain>
    </source>
</reference>
<dbReference type="HOGENOM" id="CLU_1057217_0_0_6"/>
<accession>B3PE27</accession>
<evidence type="ECO:0000256" key="2">
    <source>
        <dbReference type="SAM" id="Phobius"/>
    </source>
</evidence>
<sequence length="288" mass="33165">MLYFKHSYAKPASFHAMTVHYLAIALILLLMLAGYLFLSHSIQKRRIRRQRLLTALKARRNSFRDLVDGFPKGFLTQDLTNLLYRSLIDICEQLTRLESKEPGHAEQLAFYTSQLSAQQNSENQAKVRLDNPEQVREARHLLQELYKFVQQQSQLKLINKIQTEAYTDQIKRLVLQMGVDNHLFNARQAQQIGKLRLAIHHYGLARKLLVNENGSHGFDKQIAQLDSVIAKLQEKAQSQTAKTATPETPTEHQPTPAPISTTSEPATSKEWDRFAEETDGWKKKQLYD</sequence>
<keyword evidence="2" id="KW-0812">Transmembrane</keyword>
<keyword evidence="2" id="KW-0472">Membrane</keyword>